<feature type="coiled-coil region" evidence="1">
    <location>
        <begin position="103"/>
        <end position="137"/>
    </location>
</feature>
<reference evidence="5 6" key="1">
    <citation type="submission" date="2017-08" db="EMBL/GenBank/DDBJ databases">
        <title>Infants hospitalized years apart are colonized by the same room-sourced microbial strains.</title>
        <authorList>
            <person name="Brooks B."/>
            <person name="Olm M.R."/>
            <person name="Firek B.A."/>
            <person name="Baker R."/>
            <person name="Thomas B.C."/>
            <person name="Morowitz M.J."/>
            <person name="Banfield J.F."/>
        </authorList>
    </citation>
    <scope>NUCLEOTIDE SEQUENCE [LARGE SCALE GENOMIC DNA]</scope>
    <source>
        <strain evidence="5">S2_005_001_R2_27</strain>
    </source>
</reference>
<organism evidence="5 6">
    <name type="scientific">Ancylobacter novellus</name>
    <name type="common">Thiobacillus novellus</name>
    <dbReference type="NCBI Taxonomy" id="921"/>
    <lineage>
        <taxon>Bacteria</taxon>
        <taxon>Pseudomonadati</taxon>
        <taxon>Pseudomonadota</taxon>
        <taxon>Alphaproteobacteria</taxon>
        <taxon>Hyphomicrobiales</taxon>
        <taxon>Xanthobacteraceae</taxon>
        <taxon>Ancylobacter</taxon>
    </lineage>
</organism>
<dbReference type="InterPro" id="IPR050739">
    <property type="entry name" value="MFP"/>
</dbReference>
<feature type="coiled-coil region" evidence="1">
    <location>
        <begin position="162"/>
        <end position="189"/>
    </location>
</feature>
<keyword evidence="1" id="KW-0175">Coiled coil</keyword>
<dbReference type="Gene3D" id="2.40.50.100">
    <property type="match status" value="1"/>
</dbReference>
<dbReference type="InterPro" id="IPR058624">
    <property type="entry name" value="MdtA-like_HH"/>
</dbReference>
<evidence type="ECO:0000313" key="6">
    <source>
        <dbReference type="Proteomes" id="UP000248887"/>
    </source>
</evidence>
<feature type="domain" description="Multidrug resistance protein MdtA-like alpha-helical hairpin" evidence="3">
    <location>
        <begin position="127"/>
        <end position="188"/>
    </location>
</feature>
<evidence type="ECO:0000256" key="2">
    <source>
        <dbReference type="SAM" id="Phobius"/>
    </source>
</evidence>
<comment type="caution">
    <text evidence="5">The sequence shown here is derived from an EMBL/GenBank/DDBJ whole genome shotgun (WGS) entry which is preliminary data.</text>
</comment>
<dbReference type="Proteomes" id="UP000248887">
    <property type="component" value="Unassembled WGS sequence"/>
</dbReference>
<feature type="transmembrane region" description="Helical" evidence="2">
    <location>
        <begin position="31"/>
        <end position="49"/>
    </location>
</feature>
<dbReference type="Pfam" id="PF25917">
    <property type="entry name" value="BSH_RND"/>
    <property type="match status" value="1"/>
</dbReference>
<evidence type="ECO:0000313" key="5">
    <source>
        <dbReference type="EMBL" id="PZQ83734.1"/>
    </source>
</evidence>
<feature type="domain" description="Multidrug resistance protein MdtA-like barrel-sandwich hybrid" evidence="4">
    <location>
        <begin position="66"/>
        <end position="249"/>
    </location>
</feature>
<gene>
    <name evidence="5" type="ORF">DI549_07010</name>
</gene>
<dbReference type="PANTHER" id="PTHR30386">
    <property type="entry name" value="MEMBRANE FUSION SUBUNIT OF EMRAB-TOLC MULTIDRUG EFFLUX PUMP"/>
    <property type="match status" value="1"/>
</dbReference>
<accession>A0A2W5R4P3</accession>
<dbReference type="Gene3D" id="1.10.287.470">
    <property type="entry name" value="Helix hairpin bin"/>
    <property type="match status" value="1"/>
</dbReference>
<protein>
    <submittedName>
        <fullName evidence="5">HlyD family secretion protein</fullName>
    </submittedName>
</protein>
<dbReference type="SUPFAM" id="SSF111369">
    <property type="entry name" value="HlyD-like secretion proteins"/>
    <property type="match status" value="2"/>
</dbReference>
<name>A0A2W5R4P3_ANCNO</name>
<proteinExistence type="predicted"/>
<keyword evidence="2" id="KW-0812">Transmembrane</keyword>
<dbReference type="PANTHER" id="PTHR30386:SF18">
    <property type="entry name" value="INNER MEMBRANE PROTEIN YIAV-RELATED"/>
    <property type="match status" value="1"/>
</dbReference>
<dbReference type="Pfam" id="PF25876">
    <property type="entry name" value="HH_MFP_RND"/>
    <property type="match status" value="1"/>
</dbReference>
<dbReference type="InterPro" id="IPR058625">
    <property type="entry name" value="MdtA-like_BSH"/>
</dbReference>
<keyword evidence="2" id="KW-1133">Transmembrane helix</keyword>
<dbReference type="AlphaFoldDB" id="A0A2W5R4P3"/>
<dbReference type="EMBL" id="QFQD01000017">
    <property type="protein sequence ID" value="PZQ83734.1"/>
    <property type="molecule type" value="Genomic_DNA"/>
</dbReference>
<evidence type="ECO:0000259" key="3">
    <source>
        <dbReference type="Pfam" id="PF25876"/>
    </source>
</evidence>
<dbReference type="Gene3D" id="2.40.30.170">
    <property type="match status" value="1"/>
</dbReference>
<keyword evidence="2" id="KW-0472">Membrane</keyword>
<evidence type="ECO:0000259" key="4">
    <source>
        <dbReference type="Pfam" id="PF25917"/>
    </source>
</evidence>
<sequence>MVVLLLLIYAGLCVAVFKLLRAPVNQWTVTTAVVGAILIVGGILAGMNYNHPYTTNARLYFYTSPIVPIVSGPVVEVAAEANKPVRQGDLLFRIDPRPYQFIVDQKQAALAEARQSVKQLEASVRRAEAALGRVQAQQDLAQQTYDRQAELLQKQVVSQAALDAASRNLEAARQSVAGAEATLDSAQIAYASNIDGVNTTVARLEADLHAAEYNLAQTQVVAPTDGYIPQMLLRPGMSVSAATPTMVFVHSRDQVFVAAFPQTAIPRLQVGRPAEAAFAAAPGRVYAGRITVFADAIAAGQLQASGTIMDPASRVGSAGDVTVTIELGDDFAARQLPPGSVAKVAVYSDHWQPIAIVRRILLRMQSWLNYIG</sequence>
<evidence type="ECO:0000256" key="1">
    <source>
        <dbReference type="SAM" id="Coils"/>
    </source>
</evidence>